<dbReference type="InterPro" id="IPR013332">
    <property type="entry name" value="KPR_N"/>
</dbReference>
<dbReference type="GO" id="GO:0008677">
    <property type="term" value="F:2-dehydropantoate 2-reductase activity"/>
    <property type="evidence" value="ECO:0007669"/>
    <property type="project" value="UniProtKB-EC"/>
</dbReference>
<dbReference type="Proteomes" id="UP000885863">
    <property type="component" value="Unassembled WGS sequence"/>
</dbReference>
<feature type="domain" description="Ketopantoate reductase C-terminal" evidence="14">
    <location>
        <begin position="171"/>
        <end position="293"/>
    </location>
</feature>
<dbReference type="InterPro" id="IPR013752">
    <property type="entry name" value="KPA_reductase"/>
</dbReference>
<evidence type="ECO:0000259" key="14">
    <source>
        <dbReference type="Pfam" id="PF08546"/>
    </source>
</evidence>
<dbReference type="EC" id="1.1.1.169" evidence="3 12"/>
<dbReference type="AlphaFoldDB" id="A0A7C0X3K9"/>
<gene>
    <name evidence="15" type="ORF">ENG09_00740</name>
</gene>
<evidence type="ECO:0000256" key="4">
    <source>
        <dbReference type="ARBA" id="ARBA00019465"/>
    </source>
</evidence>
<dbReference type="EMBL" id="DQZR01000029">
    <property type="protein sequence ID" value="HDM35767.1"/>
    <property type="molecule type" value="Genomic_DNA"/>
</dbReference>
<comment type="similarity">
    <text evidence="2 12">Belongs to the ketopantoate reductase family.</text>
</comment>
<dbReference type="Gene3D" id="1.10.1040.10">
    <property type="entry name" value="N-(1-d-carboxylethyl)-l-norvaline Dehydrogenase, domain 2"/>
    <property type="match status" value="1"/>
</dbReference>
<keyword evidence="7 12" id="KW-0560">Oxidoreductase</keyword>
<evidence type="ECO:0000256" key="2">
    <source>
        <dbReference type="ARBA" id="ARBA00007870"/>
    </source>
</evidence>
<dbReference type="PANTHER" id="PTHR43765:SF2">
    <property type="entry name" value="2-DEHYDROPANTOATE 2-REDUCTASE"/>
    <property type="match status" value="1"/>
</dbReference>
<evidence type="ECO:0000313" key="15">
    <source>
        <dbReference type="EMBL" id="HDM35767.1"/>
    </source>
</evidence>
<dbReference type="GO" id="GO:0005737">
    <property type="term" value="C:cytoplasm"/>
    <property type="evidence" value="ECO:0007669"/>
    <property type="project" value="TreeGrafter"/>
</dbReference>
<dbReference type="InterPro" id="IPR050838">
    <property type="entry name" value="Ketopantoate_reductase"/>
</dbReference>
<feature type="domain" description="Ketopantoate reductase N-terminal" evidence="13">
    <location>
        <begin position="3"/>
        <end position="144"/>
    </location>
</feature>
<comment type="caution">
    <text evidence="15">The sequence shown here is derived from an EMBL/GenBank/DDBJ whole genome shotgun (WGS) entry which is preliminary data.</text>
</comment>
<evidence type="ECO:0000256" key="12">
    <source>
        <dbReference type="RuleBase" id="RU362068"/>
    </source>
</evidence>
<dbReference type="InterPro" id="IPR013328">
    <property type="entry name" value="6PGD_dom2"/>
</dbReference>
<evidence type="ECO:0000256" key="7">
    <source>
        <dbReference type="ARBA" id="ARBA00023002"/>
    </source>
</evidence>
<dbReference type="FunFam" id="1.10.1040.10:FF:000017">
    <property type="entry name" value="2-dehydropantoate 2-reductase"/>
    <property type="match status" value="1"/>
</dbReference>
<comment type="catalytic activity">
    <reaction evidence="10">
        <text>(R)-pantoate + NAD(+) = 2-dehydropantoate + NADH + H(+)</text>
        <dbReference type="Rhea" id="RHEA:61292"/>
        <dbReference type="ChEBI" id="CHEBI:11561"/>
        <dbReference type="ChEBI" id="CHEBI:15378"/>
        <dbReference type="ChEBI" id="CHEBI:15980"/>
        <dbReference type="ChEBI" id="CHEBI:57540"/>
        <dbReference type="ChEBI" id="CHEBI:57945"/>
    </reaction>
    <physiologicalReaction direction="right-to-left" evidence="10">
        <dbReference type="Rhea" id="RHEA:61294"/>
    </physiologicalReaction>
</comment>
<evidence type="ECO:0000259" key="13">
    <source>
        <dbReference type="Pfam" id="PF02558"/>
    </source>
</evidence>
<organism evidence="15">
    <name type="scientific">Candidatus Syntropharchaeum butanivorans</name>
    <dbReference type="NCBI Taxonomy" id="1839936"/>
    <lineage>
        <taxon>Archaea</taxon>
        <taxon>Methanobacteriati</taxon>
        <taxon>Methanobacteriota</taxon>
        <taxon>Stenosarchaea group</taxon>
        <taxon>Methanomicrobia</taxon>
        <taxon>Methanosarcinales</taxon>
        <taxon>ANME-2 cluster</taxon>
        <taxon>Candidatus Syntropharchaeum</taxon>
    </lineage>
</organism>
<evidence type="ECO:0000256" key="11">
    <source>
        <dbReference type="ARBA" id="ARBA00056765"/>
    </source>
</evidence>
<keyword evidence="6 12" id="KW-0173">Coenzyme A biosynthesis</keyword>
<sequence length="300" mass="32455">MKIVVMGAGAIGSLFGGLLALRGEDVLLVGRRSHVDAINSRGLKISGMTDAIVHLRASTHPEEGDLILFTVKSYDTEKAASNLIINDDTIVLSLQNGLGNEEKIAEVVGREHVIGGVTSYGALFLEPGHVSHTGIGETVIGELDGSITDRVSRLSDLLNKAGIMTSVTDSIKRKIWEKLVVNVGINAITAITGVKNGKLLEIPQLRELMRYASLEAVEVGRKQGIDLGYDLIDRVEEVARRTAENRSSMLQDISRGKKTEIDAINGMIVRLGEEVGVDTPVNRILTLLVRGIEKSEAFRR</sequence>
<protein>
    <recommendedName>
        <fullName evidence="4 12">2-dehydropantoate 2-reductase</fullName>
        <ecNumber evidence="3 12">1.1.1.169</ecNumber>
    </recommendedName>
    <alternativeName>
        <fullName evidence="8 12">Ketopantoate reductase</fullName>
    </alternativeName>
</protein>
<name>A0A7C0X3K9_9EURY</name>
<dbReference type="PANTHER" id="PTHR43765">
    <property type="entry name" value="2-DEHYDROPANTOATE 2-REDUCTASE-RELATED"/>
    <property type="match status" value="1"/>
</dbReference>
<dbReference type="Pfam" id="PF08546">
    <property type="entry name" value="ApbA_C"/>
    <property type="match status" value="1"/>
</dbReference>
<dbReference type="InterPro" id="IPR003710">
    <property type="entry name" value="ApbA"/>
</dbReference>
<dbReference type="NCBIfam" id="TIGR00745">
    <property type="entry name" value="apbA_panE"/>
    <property type="match status" value="1"/>
</dbReference>
<dbReference type="Gene3D" id="3.40.50.720">
    <property type="entry name" value="NAD(P)-binding Rossmann-like Domain"/>
    <property type="match status" value="1"/>
</dbReference>
<evidence type="ECO:0000256" key="8">
    <source>
        <dbReference type="ARBA" id="ARBA00032024"/>
    </source>
</evidence>
<comment type="function">
    <text evidence="11">Catalyzes the NAD(P)H-dependent reduction of ketopantoate into pantoic acid.</text>
</comment>
<proteinExistence type="inferred from homology"/>
<accession>A0A7C0X3K9</accession>
<evidence type="ECO:0000256" key="1">
    <source>
        <dbReference type="ARBA" id="ARBA00004724"/>
    </source>
</evidence>
<dbReference type="SUPFAM" id="SSF48179">
    <property type="entry name" value="6-phosphogluconate dehydrogenase C-terminal domain-like"/>
    <property type="match status" value="1"/>
</dbReference>
<evidence type="ECO:0000256" key="9">
    <source>
        <dbReference type="ARBA" id="ARBA00047506"/>
    </source>
</evidence>
<keyword evidence="5 12" id="KW-0521">NADP</keyword>
<comment type="catalytic activity">
    <reaction evidence="9">
        <text>(R)-pantoate + NADP(+) = 2-dehydropantoate + NADPH + H(+)</text>
        <dbReference type="Rhea" id="RHEA:16233"/>
        <dbReference type="ChEBI" id="CHEBI:11561"/>
        <dbReference type="ChEBI" id="CHEBI:15378"/>
        <dbReference type="ChEBI" id="CHEBI:15980"/>
        <dbReference type="ChEBI" id="CHEBI:57783"/>
        <dbReference type="ChEBI" id="CHEBI:58349"/>
        <dbReference type="EC" id="1.1.1.169"/>
    </reaction>
    <physiologicalReaction direction="right-to-left" evidence="9">
        <dbReference type="Rhea" id="RHEA:16235"/>
    </physiologicalReaction>
</comment>
<comment type="function">
    <text evidence="12">Catalyzes the NADPH-dependent reduction of ketopantoate into pantoic acid.</text>
</comment>
<evidence type="ECO:0000256" key="3">
    <source>
        <dbReference type="ARBA" id="ARBA00013014"/>
    </source>
</evidence>
<dbReference type="Pfam" id="PF02558">
    <property type="entry name" value="ApbA"/>
    <property type="match status" value="1"/>
</dbReference>
<evidence type="ECO:0000256" key="6">
    <source>
        <dbReference type="ARBA" id="ARBA00022993"/>
    </source>
</evidence>
<evidence type="ECO:0000256" key="10">
    <source>
        <dbReference type="ARBA" id="ARBA00048196"/>
    </source>
</evidence>
<comment type="pathway">
    <text evidence="1 12">Cofactor biosynthesis; coenzyme A biosynthesis.</text>
</comment>
<evidence type="ECO:0000256" key="5">
    <source>
        <dbReference type="ARBA" id="ARBA00022857"/>
    </source>
</evidence>
<reference evidence="15" key="1">
    <citation type="journal article" date="2020" name="mSystems">
        <title>Genome- and Community-Level Interaction Insights into Carbon Utilization and Element Cycling Functions of Hydrothermarchaeota in Hydrothermal Sediment.</title>
        <authorList>
            <person name="Zhou Z."/>
            <person name="Liu Y."/>
            <person name="Xu W."/>
            <person name="Pan J."/>
            <person name="Luo Z.H."/>
            <person name="Li M."/>
        </authorList>
    </citation>
    <scope>NUCLEOTIDE SEQUENCE [LARGE SCALE GENOMIC DNA]</scope>
    <source>
        <strain evidence="15">HyVt-185</strain>
    </source>
</reference>
<dbReference type="InterPro" id="IPR008927">
    <property type="entry name" value="6-PGluconate_DH-like_C_sf"/>
</dbReference>
<dbReference type="GO" id="GO:0015937">
    <property type="term" value="P:coenzyme A biosynthetic process"/>
    <property type="evidence" value="ECO:0007669"/>
    <property type="project" value="UniProtKB-UniPathway"/>
</dbReference>
<dbReference type="GO" id="GO:0015940">
    <property type="term" value="P:pantothenate biosynthetic process"/>
    <property type="evidence" value="ECO:0007669"/>
    <property type="project" value="InterPro"/>
</dbReference>
<dbReference type="UniPathway" id="UPA00241"/>
<dbReference type="InterPro" id="IPR036291">
    <property type="entry name" value="NAD(P)-bd_dom_sf"/>
</dbReference>
<dbReference type="SUPFAM" id="SSF51735">
    <property type="entry name" value="NAD(P)-binding Rossmann-fold domains"/>
    <property type="match status" value="1"/>
</dbReference>
<dbReference type="GO" id="GO:0050661">
    <property type="term" value="F:NADP binding"/>
    <property type="evidence" value="ECO:0007669"/>
    <property type="project" value="TreeGrafter"/>
</dbReference>